<organism evidence="1">
    <name type="scientific">Myoviridae sp. ctOoC8</name>
    <dbReference type="NCBI Taxonomy" id="2823542"/>
    <lineage>
        <taxon>Viruses</taxon>
        <taxon>Duplodnaviria</taxon>
        <taxon>Heunggongvirae</taxon>
        <taxon>Uroviricota</taxon>
        <taxon>Caudoviricetes</taxon>
    </lineage>
</organism>
<proteinExistence type="predicted"/>
<evidence type="ECO:0000313" key="1">
    <source>
        <dbReference type="EMBL" id="DAD65336.1"/>
    </source>
</evidence>
<dbReference type="EMBL" id="BK014641">
    <property type="protein sequence ID" value="DAD65336.1"/>
    <property type="molecule type" value="Genomic_DNA"/>
</dbReference>
<reference evidence="1" key="1">
    <citation type="journal article" date="2021" name="Proc. Natl. Acad. Sci. U.S.A.">
        <title>A Catalog of Tens of Thousands of Viruses from Human Metagenomes Reveals Hidden Associations with Chronic Diseases.</title>
        <authorList>
            <person name="Tisza M.J."/>
            <person name="Buck C.B."/>
        </authorList>
    </citation>
    <scope>NUCLEOTIDE SEQUENCE</scope>
    <source>
        <strain evidence="1">CtOoC8</strain>
    </source>
</reference>
<name>A0A8S5L6C8_9CAUD</name>
<protein>
    <submittedName>
        <fullName evidence="1">Uncharacterized protein</fullName>
    </submittedName>
</protein>
<sequence length="93" mass="11543">MGGFFILILAKNRLDLYLFAWYFCSMPRNRENYLKRARYIVEVYKKHKYDDVPDTRIVRHIFPKYHIYINYRQWMNIKGMVIPRETSQQLSLF</sequence>
<accession>A0A8S5L6C8</accession>